<evidence type="ECO:0000256" key="6">
    <source>
        <dbReference type="SAM" id="Phobius"/>
    </source>
</evidence>
<proteinExistence type="predicted"/>
<evidence type="ECO:0000256" key="5">
    <source>
        <dbReference type="SAM" id="Coils"/>
    </source>
</evidence>
<dbReference type="InterPro" id="IPR041875">
    <property type="entry name" value="Syntaxin-8_SNARE"/>
</dbReference>
<evidence type="ECO:0000313" key="8">
    <source>
        <dbReference type="EMBL" id="CAG6698317.1"/>
    </source>
</evidence>
<keyword evidence="3 5" id="KW-0175">Coiled coil</keyword>
<dbReference type="GO" id="GO:0005484">
    <property type="term" value="F:SNAP receptor activity"/>
    <property type="evidence" value="ECO:0007669"/>
    <property type="project" value="TreeGrafter"/>
</dbReference>
<feature type="domain" description="T-SNARE coiled-coil homology" evidence="7">
    <location>
        <begin position="150"/>
        <end position="212"/>
    </location>
</feature>
<dbReference type="PANTHER" id="PTHR19957:SF124">
    <property type="entry name" value="SYNTAXIN-8"/>
    <property type="match status" value="1"/>
</dbReference>
<dbReference type="CDD" id="cd15852">
    <property type="entry name" value="SNARE_Syntaxin8"/>
    <property type="match status" value="1"/>
</dbReference>
<evidence type="ECO:0000256" key="2">
    <source>
        <dbReference type="ARBA" id="ARBA00022448"/>
    </source>
</evidence>
<dbReference type="InterPro" id="IPR045242">
    <property type="entry name" value="Syntaxin"/>
</dbReference>
<organism evidence="8">
    <name type="scientific">Cacopsylla melanoneura</name>
    <dbReference type="NCBI Taxonomy" id="428564"/>
    <lineage>
        <taxon>Eukaryota</taxon>
        <taxon>Metazoa</taxon>
        <taxon>Ecdysozoa</taxon>
        <taxon>Arthropoda</taxon>
        <taxon>Hexapoda</taxon>
        <taxon>Insecta</taxon>
        <taxon>Pterygota</taxon>
        <taxon>Neoptera</taxon>
        <taxon>Paraneoptera</taxon>
        <taxon>Hemiptera</taxon>
        <taxon>Sternorrhyncha</taxon>
        <taxon>Psylloidea</taxon>
        <taxon>Psyllidae</taxon>
        <taxon>Psyllinae</taxon>
        <taxon>Cacopsylla</taxon>
    </lineage>
</organism>
<sequence length="238" mass="26979">MSLVLIDNNDPWLAEYNTCENLYQKIVETLQLRNNQPKNSDEYSRISATIRVQLKQYSNEVNQLKVQLQTVAASNTLTRDEIERRQRLLEQLQSSNVKITTMYNNRPSYAAQRSELLADAGTTGWGDDDASDEESPLLSGDVSDIREQQQMMIQAQDQGLEALSKVISRQKNIALTISNEVDTQNELVDDIADRMDHTNVSIQQETRQVTSILVQDATCGYWVVIIVLFIANVIVLTL</sequence>
<dbReference type="GO" id="GO:0000149">
    <property type="term" value="F:SNARE binding"/>
    <property type="evidence" value="ECO:0007669"/>
    <property type="project" value="TreeGrafter"/>
</dbReference>
<dbReference type="SUPFAM" id="SSF58038">
    <property type="entry name" value="SNARE fusion complex"/>
    <property type="match status" value="1"/>
</dbReference>
<dbReference type="GO" id="GO:0048278">
    <property type="term" value="P:vesicle docking"/>
    <property type="evidence" value="ECO:0007669"/>
    <property type="project" value="TreeGrafter"/>
</dbReference>
<protein>
    <submittedName>
        <fullName evidence="8">Syntaxin-8</fullName>
    </submittedName>
</protein>
<dbReference type="EMBL" id="HBUF01337445">
    <property type="protein sequence ID" value="CAG6698317.1"/>
    <property type="molecule type" value="Transcribed_RNA"/>
</dbReference>
<dbReference type="PROSITE" id="PS50192">
    <property type="entry name" value="T_SNARE"/>
    <property type="match status" value="1"/>
</dbReference>
<accession>A0A8D8U5U9</accession>
<feature type="coiled-coil region" evidence="5">
    <location>
        <begin position="47"/>
        <end position="74"/>
    </location>
</feature>
<keyword evidence="4 6" id="KW-0472">Membrane</keyword>
<dbReference type="AlphaFoldDB" id="A0A8D8U5U9"/>
<evidence type="ECO:0000256" key="3">
    <source>
        <dbReference type="ARBA" id="ARBA00023054"/>
    </source>
</evidence>
<comment type="subcellular location">
    <subcellularLocation>
        <location evidence="1">Membrane</location>
    </subcellularLocation>
</comment>
<dbReference type="GO" id="GO:0031201">
    <property type="term" value="C:SNARE complex"/>
    <property type="evidence" value="ECO:0007669"/>
    <property type="project" value="TreeGrafter"/>
</dbReference>
<evidence type="ECO:0000259" key="7">
    <source>
        <dbReference type="PROSITE" id="PS50192"/>
    </source>
</evidence>
<reference evidence="8" key="1">
    <citation type="submission" date="2021-05" db="EMBL/GenBank/DDBJ databases">
        <authorList>
            <person name="Alioto T."/>
            <person name="Alioto T."/>
            <person name="Gomez Garrido J."/>
        </authorList>
    </citation>
    <scope>NUCLEOTIDE SEQUENCE</scope>
</reference>
<dbReference type="GO" id="GO:0006886">
    <property type="term" value="P:intracellular protein transport"/>
    <property type="evidence" value="ECO:0007669"/>
    <property type="project" value="TreeGrafter"/>
</dbReference>
<dbReference type="SMART" id="SM00397">
    <property type="entry name" value="t_SNARE"/>
    <property type="match status" value="1"/>
</dbReference>
<dbReference type="PANTHER" id="PTHR19957">
    <property type="entry name" value="SYNTAXIN"/>
    <property type="match status" value="1"/>
</dbReference>
<dbReference type="GO" id="GO:0012505">
    <property type="term" value="C:endomembrane system"/>
    <property type="evidence" value="ECO:0007669"/>
    <property type="project" value="TreeGrafter"/>
</dbReference>
<feature type="transmembrane region" description="Helical" evidence="6">
    <location>
        <begin position="220"/>
        <end position="237"/>
    </location>
</feature>
<dbReference type="GO" id="GO:0006906">
    <property type="term" value="P:vesicle fusion"/>
    <property type="evidence" value="ECO:0007669"/>
    <property type="project" value="TreeGrafter"/>
</dbReference>
<evidence type="ECO:0000256" key="4">
    <source>
        <dbReference type="ARBA" id="ARBA00023136"/>
    </source>
</evidence>
<evidence type="ECO:0000256" key="1">
    <source>
        <dbReference type="ARBA" id="ARBA00004370"/>
    </source>
</evidence>
<name>A0A8D8U5U9_9HEMI</name>
<keyword evidence="6" id="KW-0812">Transmembrane</keyword>
<dbReference type="Gene3D" id="1.20.5.110">
    <property type="match status" value="1"/>
</dbReference>
<keyword evidence="2" id="KW-0813">Transport</keyword>
<dbReference type="InterPro" id="IPR000727">
    <property type="entry name" value="T_SNARE_dom"/>
</dbReference>
<keyword evidence="6" id="KW-1133">Transmembrane helix</keyword>